<evidence type="ECO:0000256" key="2">
    <source>
        <dbReference type="ARBA" id="ARBA00006843"/>
    </source>
</evidence>
<reference evidence="7 8" key="1">
    <citation type="submission" date="2024-02" db="EMBL/GenBank/DDBJ databases">
        <title>Chromosome-scale genome assembly of the rough periwinkle Littorina saxatilis.</title>
        <authorList>
            <person name="De Jode A."/>
            <person name="Faria R."/>
            <person name="Formenti G."/>
            <person name="Sims Y."/>
            <person name="Smith T.P."/>
            <person name="Tracey A."/>
            <person name="Wood J.M.D."/>
            <person name="Zagrodzka Z.B."/>
            <person name="Johannesson K."/>
            <person name="Butlin R.K."/>
            <person name="Leder E.H."/>
        </authorList>
    </citation>
    <scope>NUCLEOTIDE SEQUENCE [LARGE SCALE GENOMIC DNA]</scope>
    <source>
        <strain evidence="7">Snail1</strain>
        <tissue evidence="7">Muscle</tissue>
    </source>
</reference>
<dbReference type="EMBL" id="JBAMIC010000007">
    <property type="protein sequence ID" value="KAK7105632.1"/>
    <property type="molecule type" value="Genomic_DNA"/>
</dbReference>
<dbReference type="InterPro" id="IPR007593">
    <property type="entry name" value="CD225/Dispanin_fam"/>
</dbReference>
<evidence type="ECO:0000256" key="3">
    <source>
        <dbReference type="ARBA" id="ARBA00022692"/>
    </source>
</evidence>
<accession>A0AAN9GFA4</accession>
<comment type="caution">
    <text evidence="7">The sequence shown here is derived from an EMBL/GenBank/DDBJ whole genome shotgun (WGS) entry which is preliminary data.</text>
</comment>
<organism evidence="7 8">
    <name type="scientific">Littorina saxatilis</name>
    <dbReference type="NCBI Taxonomy" id="31220"/>
    <lineage>
        <taxon>Eukaryota</taxon>
        <taxon>Metazoa</taxon>
        <taxon>Spiralia</taxon>
        <taxon>Lophotrochozoa</taxon>
        <taxon>Mollusca</taxon>
        <taxon>Gastropoda</taxon>
        <taxon>Caenogastropoda</taxon>
        <taxon>Littorinimorpha</taxon>
        <taxon>Littorinoidea</taxon>
        <taxon>Littorinidae</taxon>
        <taxon>Littorina</taxon>
    </lineage>
</organism>
<evidence type="ECO:0000256" key="5">
    <source>
        <dbReference type="ARBA" id="ARBA00023136"/>
    </source>
</evidence>
<keyword evidence="4 6" id="KW-1133">Transmembrane helix</keyword>
<evidence type="ECO:0000313" key="8">
    <source>
        <dbReference type="Proteomes" id="UP001374579"/>
    </source>
</evidence>
<keyword evidence="5 6" id="KW-0472">Membrane</keyword>
<evidence type="ECO:0000256" key="1">
    <source>
        <dbReference type="ARBA" id="ARBA00004370"/>
    </source>
</evidence>
<keyword evidence="3 6" id="KW-0812">Transmembrane</keyword>
<evidence type="ECO:0008006" key="9">
    <source>
        <dbReference type="Google" id="ProtNLM"/>
    </source>
</evidence>
<gene>
    <name evidence="7" type="ORF">V1264_016991</name>
</gene>
<evidence type="ECO:0000256" key="4">
    <source>
        <dbReference type="ARBA" id="ARBA00022989"/>
    </source>
</evidence>
<comment type="similarity">
    <text evidence="2">Belongs to the CD225/Dispanin family.</text>
</comment>
<feature type="transmembrane region" description="Helical" evidence="6">
    <location>
        <begin position="111"/>
        <end position="131"/>
    </location>
</feature>
<evidence type="ECO:0000256" key="6">
    <source>
        <dbReference type="SAM" id="Phobius"/>
    </source>
</evidence>
<name>A0AAN9GFA4_9CAEN</name>
<dbReference type="Proteomes" id="UP001374579">
    <property type="component" value="Unassembled WGS sequence"/>
</dbReference>
<proteinExistence type="inferred from homology"/>
<dbReference type="EMBL" id="JBAMIC010000007">
    <property type="protein sequence ID" value="KAK7105634.1"/>
    <property type="molecule type" value="Genomic_DNA"/>
</dbReference>
<sequence>MEPKTEGLPTYEASLGRPVNNGGYHHPGYNGQQNFVPMTIPQPAPTRPIVIAQPGDVQPETKCSLILSTLSAMFCFLWCGLMAIGVSWQARLQVLDGKFAHARHSLTVAKILNCTALFFGLIFWGLLIWYLNALFFAFRYR</sequence>
<dbReference type="AlphaFoldDB" id="A0AAN9GFA4"/>
<evidence type="ECO:0000313" key="7">
    <source>
        <dbReference type="EMBL" id="KAK7105634.1"/>
    </source>
</evidence>
<dbReference type="GO" id="GO:0016020">
    <property type="term" value="C:membrane"/>
    <property type="evidence" value="ECO:0007669"/>
    <property type="project" value="UniProtKB-SubCell"/>
</dbReference>
<protein>
    <recommendedName>
        <fullName evidence="9">Interferon-induced transmembrane protein</fullName>
    </recommendedName>
</protein>
<dbReference type="Pfam" id="PF04505">
    <property type="entry name" value="CD225"/>
    <property type="match status" value="1"/>
</dbReference>
<feature type="transmembrane region" description="Helical" evidence="6">
    <location>
        <begin position="65"/>
        <end position="90"/>
    </location>
</feature>
<keyword evidence="8" id="KW-1185">Reference proteome</keyword>
<comment type="subcellular location">
    <subcellularLocation>
        <location evidence="1">Membrane</location>
    </subcellularLocation>
</comment>